<evidence type="ECO:0000256" key="2">
    <source>
        <dbReference type="SAM" id="Phobius"/>
    </source>
</evidence>
<proteinExistence type="predicted"/>
<evidence type="ECO:0000313" key="6">
    <source>
        <dbReference type="Proteomes" id="UP000502504"/>
    </source>
</evidence>
<gene>
    <name evidence="3" type="ORF">AFM16_05710</name>
    <name evidence="4" type="ORF">HCX60_05830</name>
</gene>
<evidence type="ECO:0000256" key="1">
    <source>
        <dbReference type="SAM" id="MobiDB-lite"/>
    </source>
</evidence>
<feature type="region of interest" description="Disordered" evidence="1">
    <location>
        <begin position="46"/>
        <end position="85"/>
    </location>
</feature>
<name>A0AAE6Y4S6_STRAT</name>
<dbReference type="Proteomes" id="UP000190306">
    <property type="component" value="Chromosome"/>
</dbReference>
<evidence type="ECO:0000313" key="5">
    <source>
        <dbReference type="Proteomes" id="UP000190306"/>
    </source>
</evidence>
<keyword evidence="2" id="KW-0812">Transmembrane</keyword>
<reference evidence="3 5" key="1">
    <citation type="submission" date="2015-07" db="EMBL/GenBank/DDBJ databases">
        <title>Draft Genome Sequence of Streptomyces antibioticus, IMRU 3720 reveals insights in the evolution of actinomycin biosynthetic gene clusters in Streptomyces.</title>
        <authorList>
            <person name="Crnovcic I."/>
            <person name="Ruckert C."/>
            <person name="Kalinowksi J."/>
            <person name="Keller U."/>
        </authorList>
    </citation>
    <scope>NUCLEOTIDE SEQUENCE [LARGE SCALE GENOMIC DNA]</scope>
    <source>
        <strain evidence="3 5">DSM 41481</strain>
    </source>
</reference>
<protein>
    <recommendedName>
        <fullName evidence="7">Secreted protein</fullName>
    </recommendedName>
</protein>
<sequence length="85" mass="8312">MSDTPQSPRPADGTTRRWTPPAALIGFLLLLVLVFAVSYAVGSAVGPVAPGMHDGGGNTGTGGGDTSGTGGGMEDMPGMEHGGGE</sequence>
<dbReference type="RefSeq" id="WP_078632645.1">
    <property type="nucleotide sequence ID" value="NZ_CM007717.1"/>
</dbReference>
<organism evidence="4 6">
    <name type="scientific">Streptomyces antibioticus</name>
    <dbReference type="NCBI Taxonomy" id="1890"/>
    <lineage>
        <taxon>Bacteria</taxon>
        <taxon>Bacillati</taxon>
        <taxon>Actinomycetota</taxon>
        <taxon>Actinomycetes</taxon>
        <taxon>Kitasatosporales</taxon>
        <taxon>Streptomycetaceae</taxon>
        <taxon>Streptomyces</taxon>
    </lineage>
</organism>
<evidence type="ECO:0008006" key="7">
    <source>
        <dbReference type="Google" id="ProtNLM"/>
    </source>
</evidence>
<dbReference type="EMBL" id="CP050692">
    <property type="protein sequence ID" value="QIT43093.1"/>
    <property type="molecule type" value="Genomic_DNA"/>
</dbReference>
<evidence type="ECO:0000313" key="4">
    <source>
        <dbReference type="EMBL" id="QIT43093.1"/>
    </source>
</evidence>
<reference evidence="4 6" key="2">
    <citation type="submission" date="2020-03" db="EMBL/GenBank/DDBJ databases">
        <title>Is there a link between lipid content and antibiotic production in Streptomyces?</title>
        <authorList>
            <person name="David M."/>
            <person name="Lejeune C."/>
            <person name="Abreu S."/>
            <person name="Thibessard A."/>
            <person name="Leblond P."/>
            <person name="Chaminade P."/>
            <person name="Virolle M.-J."/>
        </authorList>
    </citation>
    <scope>NUCLEOTIDE SEQUENCE [LARGE SCALE GENOMIC DNA]</scope>
    <source>
        <strain evidence="4 6">DSM 41481</strain>
    </source>
</reference>
<evidence type="ECO:0000313" key="3">
    <source>
        <dbReference type="EMBL" id="OOQ54082.1"/>
    </source>
</evidence>
<feature type="transmembrane region" description="Helical" evidence="2">
    <location>
        <begin position="21"/>
        <end position="42"/>
    </location>
</feature>
<dbReference type="Proteomes" id="UP000502504">
    <property type="component" value="Chromosome"/>
</dbReference>
<keyword evidence="2" id="KW-0472">Membrane</keyword>
<keyword evidence="2" id="KW-1133">Transmembrane helix</keyword>
<feature type="compositionally biased region" description="Gly residues" evidence="1">
    <location>
        <begin position="53"/>
        <end position="73"/>
    </location>
</feature>
<accession>A0AAE6Y4S6</accession>
<dbReference type="EMBL" id="LHQL01000005">
    <property type="protein sequence ID" value="OOQ54082.1"/>
    <property type="molecule type" value="Genomic_DNA"/>
</dbReference>
<keyword evidence="5" id="KW-1185">Reference proteome</keyword>
<dbReference type="AlphaFoldDB" id="A0AAE6Y4S6"/>